<sequence>MSVLAAICARQIFRGLRSQARNSLISESRLLCDHKDNAALNVSIIIGFHCDGSLLVGIPEIYYLYLKAIPTINKLRELSERECVEILIDMFNSLIGDIFLLVI</sequence>
<dbReference type="Proteomes" id="UP000499080">
    <property type="component" value="Unassembled WGS sequence"/>
</dbReference>
<evidence type="ECO:0000313" key="2">
    <source>
        <dbReference type="Proteomes" id="UP000499080"/>
    </source>
</evidence>
<comment type="caution">
    <text evidence="1">The sequence shown here is derived from an EMBL/GenBank/DDBJ whole genome shotgun (WGS) entry which is preliminary data.</text>
</comment>
<dbReference type="AlphaFoldDB" id="A0A4Y2H373"/>
<dbReference type="EMBL" id="BGPR01179741">
    <property type="protein sequence ID" value="GBM58754.1"/>
    <property type="molecule type" value="Genomic_DNA"/>
</dbReference>
<reference evidence="1 2" key="1">
    <citation type="journal article" date="2019" name="Sci. Rep.">
        <title>Orb-weaving spider Araneus ventricosus genome elucidates the spidroin gene catalogue.</title>
        <authorList>
            <person name="Kono N."/>
            <person name="Nakamura H."/>
            <person name="Ohtoshi R."/>
            <person name="Moran D.A.P."/>
            <person name="Shinohara A."/>
            <person name="Yoshida Y."/>
            <person name="Fujiwara M."/>
            <person name="Mori M."/>
            <person name="Tomita M."/>
            <person name="Arakawa K."/>
        </authorList>
    </citation>
    <scope>NUCLEOTIDE SEQUENCE [LARGE SCALE GENOMIC DNA]</scope>
</reference>
<proteinExistence type="predicted"/>
<keyword evidence="2" id="KW-1185">Reference proteome</keyword>
<gene>
    <name evidence="1" type="ORF">AVEN_202867_1</name>
</gene>
<evidence type="ECO:0000313" key="1">
    <source>
        <dbReference type="EMBL" id="GBM58754.1"/>
    </source>
</evidence>
<protein>
    <submittedName>
        <fullName evidence="1">Uncharacterized protein</fullName>
    </submittedName>
</protein>
<accession>A0A4Y2H373</accession>
<organism evidence="1 2">
    <name type="scientific">Araneus ventricosus</name>
    <name type="common">Orbweaver spider</name>
    <name type="synonym">Epeira ventricosa</name>
    <dbReference type="NCBI Taxonomy" id="182803"/>
    <lineage>
        <taxon>Eukaryota</taxon>
        <taxon>Metazoa</taxon>
        <taxon>Ecdysozoa</taxon>
        <taxon>Arthropoda</taxon>
        <taxon>Chelicerata</taxon>
        <taxon>Arachnida</taxon>
        <taxon>Araneae</taxon>
        <taxon>Araneomorphae</taxon>
        <taxon>Entelegynae</taxon>
        <taxon>Araneoidea</taxon>
        <taxon>Araneidae</taxon>
        <taxon>Araneus</taxon>
    </lineage>
</organism>
<name>A0A4Y2H373_ARAVE</name>